<evidence type="ECO:0000313" key="1">
    <source>
        <dbReference type="EMBL" id="CAF4819521.1"/>
    </source>
</evidence>
<protein>
    <submittedName>
        <fullName evidence="1">Uncharacterized protein</fullName>
    </submittedName>
</protein>
<dbReference type="AlphaFoldDB" id="A0A821Q7Q8"/>
<dbReference type="Proteomes" id="UP000663873">
    <property type="component" value="Unassembled WGS sequence"/>
</dbReference>
<keyword evidence="2" id="KW-1185">Reference proteome</keyword>
<comment type="caution">
    <text evidence="1">The sequence shown here is derived from an EMBL/GenBank/DDBJ whole genome shotgun (WGS) entry which is preliminary data.</text>
</comment>
<organism evidence="1 2">
    <name type="scientific">Rotaria socialis</name>
    <dbReference type="NCBI Taxonomy" id="392032"/>
    <lineage>
        <taxon>Eukaryota</taxon>
        <taxon>Metazoa</taxon>
        <taxon>Spiralia</taxon>
        <taxon>Gnathifera</taxon>
        <taxon>Rotifera</taxon>
        <taxon>Eurotatoria</taxon>
        <taxon>Bdelloidea</taxon>
        <taxon>Philodinida</taxon>
        <taxon>Philodinidae</taxon>
        <taxon>Rotaria</taxon>
    </lineage>
</organism>
<accession>A0A821Q7Q8</accession>
<dbReference type="EMBL" id="CAJOBP010052720">
    <property type="protein sequence ID" value="CAF4819521.1"/>
    <property type="molecule type" value="Genomic_DNA"/>
</dbReference>
<proteinExistence type="predicted"/>
<feature type="non-terminal residue" evidence="1">
    <location>
        <position position="75"/>
    </location>
</feature>
<gene>
    <name evidence="1" type="ORF">UJA718_LOCUS42100</name>
</gene>
<sequence>MGRWDRTTLKTFSSDPIPCNSNYKVASNGTNVMGLSHPTWSSGANTMLLRRSITMDPILEAESGITMSTSYKYVN</sequence>
<evidence type="ECO:0000313" key="2">
    <source>
        <dbReference type="Proteomes" id="UP000663873"/>
    </source>
</evidence>
<name>A0A821Q7Q8_9BILA</name>
<reference evidence="1" key="1">
    <citation type="submission" date="2021-02" db="EMBL/GenBank/DDBJ databases">
        <authorList>
            <person name="Nowell W R."/>
        </authorList>
    </citation>
    <scope>NUCLEOTIDE SEQUENCE</scope>
</reference>